<dbReference type="EMBL" id="CAEQ01001620">
    <property type="protein sequence ID" value="CCD14703.1"/>
    <property type="molecule type" value="Genomic_DNA"/>
</dbReference>
<feature type="region of interest" description="Disordered" evidence="1">
    <location>
        <begin position="77"/>
        <end position="106"/>
    </location>
</feature>
<evidence type="ECO:0000313" key="3">
    <source>
        <dbReference type="EMBL" id="CCD14703.1"/>
    </source>
</evidence>
<organism evidence="3 4">
    <name type="scientific">Trypanosoma congolense (strain IL3000)</name>
    <dbReference type="NCBI Taxonomy" id="1068625"/>
    <lineage>
        <taxon>Eukaryota</taxon>
        <taxon>Discoba</taxon>
        <taxon>Euglenozoa</taxon>
        <taxon>Kinetoplastea</taxon>
        <taxon>Metakinetoplastina</taxon>
        <taxon>Trypanosomatida</taxon>
        <taxon>Trypanosomatidae</taxon>
        <taxon>Trypanosoma</taxon>
        <taxon>Nannomonas</taxon>
    </lineage>
</organism>
<dbReference type="VEuPathDB" id="TriTrypDB:TcIL3000_0_52970"/>
<protein>
    <submittedName>
        <fullName evidence="3">WGS project CAEQ00000000 data, annotated contig 2141</fullName>
    </submittedName>
</protein>
<keyword evidence="2" id="KW-0812">Transmembrane</keyword>
<proteinExistence type="predicted"/>
<dbReference type="Proteomes" id="UP000000702">
    <property type="component" value="Unassembled WGS sequence"/>
</dbReference>
<dbReference type="AlphaFoldDB" id="F9WBR9"/>
<evidence type="ECO:0000256" key="2">
    <source>
        <dbReference type="SAM" id="Phobius"/>
    </source>
</evidence>
<reference evidence="3 4" key="2">
    <citation type="journal article" date="2012" name="Proc. Natl. Acad. Sci. U.S.A.">
        <title>Antigenic diversity is generated by distinct evolutionary mechanisms in African trypanosome species.</title>
        <authorList>
            <person name="Jackson A.P."/>
            <person name="Berry A."/>
            <person name="Aslett M."/>
            <person name="Allison H.C."/>
            <person name="Burton P."/>
            <person name="Vavrova-Anderson J."/>
            <person name="Brown R."/>
            <person name="Browne H."/>
            <person name="Corton N."/>
            <person name="Hauser H."/>
            <person name="Gamble J."/>
            <person name="Gilderthorp R."/>
            <person name="Marcello L."/>
            <person name="McQuillan J."/>
            <person name="Otto T.D."/>
            <person name="Quail M.A."/>
            <person name="Sanders M.J."/>
            <person name="van Tonder A."/>
            <person name="Ginger M.L."/>
            <person name="Field M.C."/>
            <person name="Barry J.D."/>
            <person name="Hertz-Fowler C."/>
            <person name="Berriman M."/>
        </authorList>
    </citation>
    <scope>NUCLEOTIDE SEQUENCE [LARGE SCALE GENOMIC DNA]</scope>
    <source>
        <strain evidence="3 4">IL3000</strain>
    </source>
</reference>
<comment type="caution">
    <text evidence="3">The sequence shown here is derived from an EMBL/GenBank/DDBJ whole genome shotgun (WGS) entry which is preliminary data.</text>
</comment>
<keyword evidence="4" id="KW-1185">Reference proteome</keyword>
<feature type="transmembrane region" description="Helical" evidence="2">
    <location>
        <begin position="12"/>
        <end position="32"/>
    </location>
</feature>
<evidence type="ECO:0000256" key="1">
    <source>
        <dbReference type="SAM" id="MobiDB-lite"/>
    </source>
</evidence>
<accession>F9WBR9</accession>
<gene>
    <name evidence="3" type="ORF">TCIL3000_0_52970</name>
</gene>
<keyword evidence="2" id="KW-0472">Membrane</keyword>
<evidence type="ECO:0000313" key="4">
    <source>
        <dbReference type="Proteomes" id="UP000000702"/>
    </source>
</evidence>
<reference evidence="4" key="1">
    <citation type="submission" date="2011-07" db="EMBL/GenBank/DDBJ databases">
        <title>Divergent evolution of antigenic variation in African trypanosomes.</title>
        <authorList>
            <person name="Jackson A.P."/>
            <person name="Berry A."/>
            <person name="Allison H.C."/>
            <person name="Burton P."/>
            <person name="Anderson J."/>
            <person name="Aslett M."/>
            <person name="Brown R."/>
            <person name="Corton N."/>
            <person name="Harris D."/>
            <person name="Hauser H."/>
            <person name="Gamble J."/>
            <person name="Gilderthorp R."/>
            <person name="McQuillan J."/>
            <person name="Quail M.A."/>
            <person name="Sanders M."/>
            <person name="Van Tonder A."/>
            <person name="Ginger M.L."/>
            <person name="Donelson J.E."/>
            <person name="Field M.C."/>
            <person name="Barry J.D."/>
            <person name="Berriman M."/>
            <person name="Hertz-Fowler C."/>
        </authorList>
    </citation>
    <scope>NUCLEOTIDE SEQUENCE [LARGE SCALE GENOMIC DNA]</scope>
    <source>
        <strain evidence="4">IL3000</strain>
    </source>
</reference>
<feature type="compositionally biased region" description="Basic and acidic residues" evidence="1">
    <location>
        <begin position="86"/>
        <end position="96"/>
    </location>
</feature>
<sequence>MFFLIYLEDAVAILNSLCCSVPGIPGMVLLSFRPYRSTCPHRHASHQPEQLCQREFLGVCVSSWHWLLRFVVFTGSHPQSSPGVAGRDRDDPEKLSDAVPASPDTIPADMMREWDQDHYPPRSLLFFFFEALTIINPASGEKYDSRMIVLRCKGKWLMR</sequence>
<keyword evidence="2" id="KW-1133">Transmembrane helix</keyword>
<name>F9WBR9_TRYCI</name>